<evidence type="ECO:0000313" key="2">
    <source>
        <dbReference type="EMBL" id="KUM45216.1"/>
    </source>
</evidence>
<evidence type="ECO:0000313" key="1">
    <source>
        <dbReference type="EMBL" id="KUM45204.1"/>
    </source>
</evidence>
<accession>A0A117NFH3</accession>
<keyword evidence="2" id="KW-0496">Mitochondrion</keyword>
<proteinExistence type="predicted"/>
<dbReference type="AlphaFoldDB" id="A0A117NFH3"/>
<dbReference type="EMBL" id="LKAM01000023">
    <property type="protein sequence ID" value="KUM45216.1"/>
    <property type="molecule type" value="Genomic_DNA"/>
</dbReference>
<protein>
    <submittedName>
        <fullName evidence="2">Uncharacterized protein</fullName>
    </submittedName>
</protein>
<comment type="caution">
    <text evidence="2">The sequence shown here is derived from an EMBL/GenBank/DDBJ whole genome shotgun (WGS) entry which is preliminary data.</text>
</comment>
<organism evidence="2">
    <name type="scientific">Picea glauca</name>
    <name type="common">White spruce</name>
    <name type="synonym">Pinus glauca</name>
    <dbReference type="NCBI Taxonomy" id="3330"/>
    <lineage>
        <taxon>Eukaryota</taxon>
        <taxon>Viridiplantae</taxon>
        <taxon>Streptophyta</taxon>
        <taxon>Embryophyta</taxon>
        <taxon>Tracheophyta</taxon>
        <taxon>Spermatophyta</taxon>
        <taxon>Pinopsida</taxon>
        <taxon>Pinidae</taxon>
        <taxon>Conifers I</taxon>
        <taxon>Pinales</taxon>
        <taxon>Pinaceae</taxon>
        <taxon>Picea</taxon>
    </lineage>
</organism>
<sequence length="53" mass="6210">MLRTIDMELLALDLELALLFLYMHLYPPPELLAPILLDLYLEMEGMLAMDLHH</sequence>
<evidence type="ECO:0000313" key="3">
    <source>
        <dbReference type="EMBL" id="KUM45916.1"/>
    </source>
</evidence>
<name>A0A117NFH3_PICGL</name>
<dbReference type="EMBL" id="LKAM01000023">
    <property type="protein sequence ID" value="KUM45204.1"/>
    <property type="molecule type" value="Genomic_DNA"/>
</dbReference>
<dbReference type="EMBL" id="LKAM01000015">
    <property type="protein sequence ID" value="KUM45916.1"/>
    <property type="molecule type" value="Genomic_DNA"/>
</dbReference>
<gene>
    <name evidence="3" type="ORF">ABT39_MTgene2270</name>
    <name evidence="1" type="ORF">ABT39_MTgene3527</name>
    <name evidence="2" type="ORF">ABT39_MTgene3539</name>
</gene>
<geneLocation type="mitochondrion" evidence="2"/>
<reference evidence="2" key="1">
    <citation type="journal article" date="2015" name="Genome Biol. Evol.">
        <title>Organellar Genomes of White Spruce (Picea glauca): Assembly and Annotation.</title>
        <authorList>
            <person name="Jackman S.D."/>
            <person name="Warren R.L."/>
            <person name="Gibb E.A."/>
            <person name="Vandervalk B.P."/>
            <person name="Mohamadi H."/>
            <person name="Chu J."/>
            <person name="Raymond A."/>
            <person name="Pleasance S."/>
            <person name="Coope R."/>
            <person name="Wildung M.R."/>
            <person name="Ritland C.E."/>
            <person name="Bousquet J."/>
            <person name="Jones S.J."/>
            <person name="Bohlmann J."/>
            <person name="Birol I."/>
        </authorList>
    </citation>
    <scope>NUCLEOTIDE SEQUENCE [LARGE SCALE GENOMIC DNA]</scope>
    <source>
        <tissue evidence="2">Flushing bud</tissue>
    </source>
</reference>